<accession>A0A7W7NZ02</accession>
<feature type="domain" description="Transposase IS66 central" evidence="1">
    <location>
        <begin position="110"/>
        <end position="155"/>
    </location>
</feature>
<feature type="domain" description="Transposase IS66 zinc-finger binding" evidence="2">
    <location>
        <begin position="50"/>
        <end position="94"/>
    </location>
</feature>
<evidence type="ECO:0000259" key="2">
    <source>
        <dbReference type="Pfam" id="PF13005"/>
    </source>
</evidence>
<dbReference type="InterPro" id="IPR004291">
    <property type="entry name" value="Transposase_IS66_central"/>
</dbReference>
<dbReference type="Proteomes" id="UP000555448">
    <property type="component" value="Unassembled WGS sequence"/>
</dbReference>
<dbReference type="InterPro" id="IPR052344">
    <property type="entry name" value="Transposase-related"/>
</dbReference>
<comment type="caution">
    <text evidence="3">The sequence shown here is derived from an EMBL/GenBank/DDBJ whole genome shotgun (WGS) entry which is preliminary data.</text>
</comment>
<dbReference type="PANTHER" id="PTHR33678:SF1">
    <property type="entry name" value="BLL1576 PROTEIN"/>
    <property type="match status" value="1"/>
</dbReference>
<dbReference type="InterPro" id="IPR024474">
    <property type="entry name" value="Znf_dom_IS66"/>
</dbReference>
<keyword evidence="4" id="KW-1185">Reference proteome</keyword>
<evidence type="ECO:0000259" key="1">
    <source>
        <dbReference type="Pfam" id="PF03050"/>
    </source>
</evidence>
<dbReference type="Pfam" id="PF03050">
    <property type="entry name" value="DDE_Tnp_IS66"/>
    <property type="match status" value="1"/>
</dbReference>
<dbReference type="EMBL" id="JACHLR010000030">
    <property type="protein sequence ID" value="MBB4860750.1"/>
    <property type="molecule type" value="Genomic_DNA"/>
</dbReference>
<reference evidence="3 4" key="1">
    <citation type="submission" date="2020-08" db="EMBL/GenBank/DDBJ databases">
        <title>Functional genomics of gut bacteria from endangered species of beetles.</title>
        <authorList>
            <person name="Carlos-Shanley C."/>
        </authorList>
    </citation>
    <scope>NUCLEOTIDE SEQUENCE [LARGE SCALE GENOMIC DNA]</scope>
    <source>
        <strain evidence="3 4">S00245</strain>
    </source>
</reference>
<evidence type="ECO:0000313" key="3">
    <source>
        <dbReference type="EMBL" id="MBB4860750.1"/>
    </source>
</evidence>
<protein>
    <submittedName>
        <fullName evidence="3">Transposase</fullName>
    </submittedName>
</protein>
<proteinExistence type="predicted"/>
<dbReference type="PANTHER" id="PTHR33678">
    <property type="entry name" value="BLL1576 PROTEIN"/>
    <property type="match status" value="1"/>
</dbReference>
<name>A0A7W7NZ02_9SPHN</name>
<organism evidence="3 4">
    <name type="scientific">Novosphingobium chloroacetimidivorans</name>
    <dbReference type="NCBI Taxonomy" id="1428314"/>
    <lineage>
        <taxon>Bacteria</taxon>
        <taxon>Pseudomonadati</taxon>
        <taxon>Pseudomonadota</taxon>
        <taxon>Alphaproteobacteria</taxon>
        <taxon>Sphingomonadales</taxon>
        <taxon>Sphingomonadaceae</taxon>
        <taxon>Novosphingobium</taxon>
    </lineage>
</organism>
<gene>
    <name evidence="3" type="ORF">HNO88_004095</name>
</gene>
<evidence type="ECO:0000313" key="4">
    <source>
        <dbReference type="Proteomes" id="UP000555448"/>
    </source>
</evidence>
<sequence length="158" mass="17183">MEDVETALGQARAVRDAVSQLARGDKPRKTNRGSLPAHLERIEQVVDVDDKACPCCGGALHAIGEDVAERLDVVPTTFRVLVTRRPRYGCRACESTVVQAPAPARIVEGGIPTEALIAQVLVAKYADHLPLYRQAQIYARQDIKLDRSTLADWVGLAA</sequence>
<dbReference type="Pfam" id="PF13005">
    <property type="entry name" value="zf-IS66"/>
    <property type="match status" value="1"/>
</dbReference>
<dbReference type="AlphaFoldDB" id="A0A7W7NZ02"/>